<dbReference type="AlphaFoldDB" id="A0A8H4Q425"/>
<evidence type="ECO:0000313" key="3">
    <source>
        <dbReference type="EMBL" id="KAF4584492.1"/>
    </source>
</evidence>
<organism evidence="3 4">
    <name type="scientific">Ophiocordyceps camponoti-floridani</name>
    <dbReference type="NCBI Taxonomy" id="2030778"/>
    <lineage>
        <taxon>Eukaryota</taxon>
        <taxon>Fungi</taxon>
        <taxon>Dikarya</taxon>
        <taxon>Ascomycota</taxon>
        <taxon>Pezizomycotina</taxon>
        <taxon>Sordariomycetes</taxon>
        <taxon>Hypocreomycetidae</taxon>
        <taxon>Hypocreales</taxon>
        <taxon>Ophiocordycipitaceae</taxon>
        <taxon>Ophiocordyceps</taxon>
    </lineage>
</organism>
<feature type="compositionally biased region" description="Basic and acidic residues" evidence="1">
    <location>
        <begin position="331"/>
        <end position="340"/>
    </location>
</feature>
<dbReference type="OrthoDB" id="5579731at2759"/>
<proteinExistence type="predicted"/>
<feature type="region of interest" description="Disordered" evidence="1">
    <location>
        <begin position="154"/>
        <end position="319"/>
    </location>
</feature>
<feature type="region of interest" description="Disordered" evidence="1">
    <location>
        <begin position="331"/>
        <end position="401"/>
    </location>
</feature>
<accession>A0A8H4Q425</accession>
<dbReference type="Pfam" id="PF05205">
    <property type="entry name" value="COMPASS-Shg1"/>
    <property type="match status" value="1"/>
</dbReference>
<gene>
    <name evidence="3" type="ORF">GQ602_005865</name>
</gene>
<feature type="domain" description="BOD1/SHG1" evidence="2">
    <location>
        <begin position="43"/>
        <end position="144"/>
    </location>
</feature>
<feature type="compositionally biased region" description="Basic and acidic residues" evidence="1">
    <location>
        <begin position="154"/>
        <end position="279"/>
    </location>
</feature>
<feature type="compositionally biased region" description="Basic and acidic residues" evidence="1">
    <location>
        <begin position="348"/>
        <end position="360"/>
    </location>
</feature>
<dbReference type="PANTHER" id="PTHR28034">
    <property type="entry name" value="SET1 COMPLEX COMPONENT SHG1"/>
    <property type="match status" value="1"/>
</dbReference>
<evidence type="ECO:0000256" key="1">
    <source>
        <dbReference type="SAM" id="MobiDB-lite"/>
    </source>
</evidence>
<dbReference type="InterPro" id="IPR055264">
    <property type="entry name" value="BOD1/SHG1_dom"/>
</dbReference>
<reference evidence="3 4" key="1">
    <citation type="journal article" date="2020" name="G3 (Bethesda)">
        <title>Genetic Underpinnings of Host Manipulation by Ophiocordyceps as Revealed by Comparative Transcriptomics.</title>
        <authorList>
            <person name="Will I."/>
            <person name="Das B."/>
            <person name="Trinh T."/>
            <person name="Brachmann A."/>
            <person name="Ohm R.A."/>
            <person name="de Bekker C."/>
        </authorList>
    </citation>
    <scope>NUCLEOTIDE SEQUENCE [LARGE SCALE GENOMIC DNA]</scope>
    <source>
        <strain evidence="3 4">EC05</strain>
    </source>
</reference>
<feature type="region of interest" description="Disordered" evidence="1">
    <location>
        <begin position="1"/>
        <end position="30"/>
    </location>
</feature>
<dbReference type="Proteomes" id="UP000562929">
    <property type="component" value="Unassembled WGS sequence"/>
</dbReference>
<dbReference type="EMBL" id="JAACLJ010000006">
    <property type="protein sequence ID" value="KAF4584492.1"/>
    <property type="molecule type" value="Genomic_DNA"/>
</dbReference>
<feature type="compositionally biased region" description="Basic residues" evidence="1">
    <location>
        <begin position="297"/>
        <end position="306"/>
    </location>
</feature>
<feature type="compositionally biased region" description="Basic and acidic residues" evidence="1">
    <location>
        <begin position="367"/>
        <end position="378"/>
    </location>
</feature>
<evidence type="ECO:0000313" key="4">
    <source>
        <dbReference type="Proteomes" id="UP000562929"/>
    </source>
</evidence>
<keyword evidence="4" id="KW-1185">Reference proteome</keyword>
<evidence type="ECO:0000259" key="2">
    <source>
        <dbReference type="Pfam" id="PF05205"/>
    </source>
</evidence>
<feature type="compositionally biased region" description="Basic residues" evidence="1">
    <location>
        <begin position="379"/>
        <end position="401"/>
    </location>
</feature>
<name>A0A8H4Q425_9HYPO</name>
<sequence length="401" mass="47416">MAAPTQPVAGINSSAAGAGRSAPRKFKASDLPLPSATRAAIESLAHNFKKEGAYDSIRKQVWDKFEASDYEAQVTKAILEVAEQEVERNPQQLLTLDRRKAAALIDGALERSGVYQKAEQVIDQLIDVGAIEARIREIRRAEIGDEAEAERLRGLKTDEQYAAETEARRADRERAREELRQKEAAIDEEKQRVAREERKKEEREREKAEHRRQAEREEKRRKREEERAEKEKQRVKERDERIKERERRERQRDAEREREREKERERGRERDRDADHYETPARASSPRRRPERDRSAVRRSRSRSRNGGKSALLEDWKLEEARKREREAKAYLRAQKDARSRGLPVPGVDDRGVNARDDRRRSRSRSPSRERSSRYRDRSRPRRRTSRSPSRRRHRRRSRSR</sequence>
<comment type="caution">
    <text evidence="3">The sequence shown here is derived from an EMBL/GenBank/DDBJ whole genome shotgun (WGS) entry which is preliminary data.</text>
</comment>
<protein>
    <submittedName>
        <fullName evidence="3">U1 snRNP protein</fullName>
    </submittedName>
</protein>
<dbReference type="PANTHER" id="PTHR28034:SF1">
    <property type="entry name" value="NUCLEOMORPHIN"/>
    <property type="match status" value="1"/>
</dbReference>
<feature type="compositionally biased region" description="Low complexity" evidence="1">
    <location>
        <begin position="9"/>
        <end position="21"/>
    </location>
</feature>